<dbReference type="AlphaFoldDB" id="A0A4Z0R9Z9"/>
<gene>
    <name evidence="1" type="ORF">E4K67_10860</name>
</gene>
<evidence type="ECO:0000313" key="2">
    <source>
        <dbReference type="Proteomes" id="UP000298460"/>
    </source>
</evidence>
<accession>A0A4Z0R9Z9</accession>
<dbReference type="RefSeq" id="WP_135546482.1">
    <property type="nucleotide sequence ID" value="NZ_SPQQ01000003.1"/>
</dbReference>
<dbReference type="OrthoDB" id="1798242at2"/>
<dbReference type="EMBL" id="SPQQ01000003">
    <property type="protein sequence ID" value="TGE38436.1"/>
    <property type="molecule type" value="Genomic_DNA"/>
</dbReference>
<dbReference type="Proteomes" id="UP000298460">
    <property type="component" value="Unassembled WGS sequence"/>
</dbReference>
<comment type="caution">
    <text evidence="1">The sequence shown here is derived from an EMBL/GenBank/DDBJ whole genome shotgun (WGS) entry which is preliminary data.</text>
</comment>
<sequence length="97" mass="11175">MLTLTLKTEFVKFIREKFLGKNLYSIDVLSVIEGIVDFGVVENVDFADDKVSIWGVDSRVFWINLNEIIKVDFDPSEADVCLQIEAKNKVEVRFMVE</sequence>
<name>A0A4Z0R9Z9_9FIRM</name>
<organism evidence="1 2">
    <name type="scientific">Desulfosporosinus fructosivorans</name>
    <dbReference type="NCBI Taxonomy" id="2018669"/>
    <lineage>
        <taxon>Bacteria</taxon>
        <taxon>Bacillati</taxon>
        <taxon>Bacillota</taxon>
        <taxon>Clostridia</taxon>
        <taxon>Eubacteriales</taxon>
        <taxon>Desulfitobacteriaceae</taxon>
        <taxon>Desulfosporosinus</taxon>
    </lineage>
</organism>
<proteinExistence type="predicted"/>
<protein>
    <submittedName>
        <fullName evidence="1">Uncharacterized protein</fullName>
    </submittedName>
</protein>
<evidence type="ECO:0000313" key="1">
    <source>
        <dbReference type="EMBL" id="TGE38436.1"/>
    </source>
</evidence>
<reference evidence="1 2" key="1">
    <citation type="submission" date="2019-03" db="EMBL/GenBank/DDBJ databases">
        <title>Draft Genome Sequence of Desulfosporosinus fructosivorans Strain 63.6F, Isolated from Marine Sediment in the Baltic Sea.</title>
        <authorList>
            <person name="Hausmann B."/>
            <person name="Vandieken V."/>
            <person name="Pjevac P."/>
            <person name="Schreck K."/>
            <person name="Herbold C.W."/>
            <person name="Loy A."/>
        </authorList>
    </citation>
    <scope>NUCLEOTIDE SEQUENCE [LARGE SCALE GENOMIC DNA]</scope>
    <source>
        <strain evidence="1 2">63.6F</strain>
    </source>
</reference>
<keyword evidence="2" id="KW-1185">Reference proteome</keyword>